<evidence type="ECO:0000256" key="1">
    <source>
        <dbReference type="ARBA" id="ARBA00001974"/>
    </source>
</evidence>
<dbReference type="SUPFAM" id="SSF55103">
    <property type="entry name" value="FAD-linked oxidases, C-terminal domain"/>
    <property type="match status" value="1"/>
</dbReference>
<dbReference type="PROSITE" id="PS00862">
    <property type="entry name" value="OX2_COVAL_FAD"/>
    <property type="match status" value="1"/>
</dbReference>
<dbReference type="PANTHER" id="PTHR13878">
    <property type="entry name" value="GULONOLACTONE OXIDASE"/>
    <property type="match status" value="1"/>
</dbReference>
<reference evidence="9" key="1">
    <citation type="submission" date="2023-05" db="EMBL/GenBank/DDBJ databases">
        <title>Genome and transcriptome analyses reveal genes involved in the formation of fine ridges on petal epidermal cells in Hibiscus trionum.</title>
        <authorList>
            <person name="Koshimizu S."/>
            <person name="Masuda S."/>
            <person name="Ishii T."/>
            <person name="Shirasu K."/>
            <person name="Hoshino A."/>
            <person name="Arita M."/>
        </authorList>
    </citation>
    <scope>NUCLEOTIDE SEQUENCE</scope>
    <source>
        <strain evidence="9">Hamamatsu line</strain>
    </source>
</reference>
<evidence type="ECO:0000256" key="4">
    <source>
        <dbReference type="ARBA" id="ARBA00022630"/>
    </source>
</evidence>
<dbReference type="OrthoDB" id="415825at2759"/>
<dbReference type="Pfam" id="PF01565">
    <property type="entry name" value="FAD_binding_4"/>
    <property type="match status" value="1"/>
</dbReference>
<dbReference type="GO" id="GO:0071949">
    <property type="term" value="F:FAD binding"/>
    <property type="evidence" value="ECO:0007669"/>
    <property type="project" value="InterPro"/>
</dbReference>
<keyword evidence="4" id="KW-0285">Flavoprotein</keyword>
<protein>
    <recommendedName>
        <fullName evidence="3">cytokinin dehydrogenase</fullName>
        <ecNumber evidence="3">1.5.99.12</ecNumber>
    </recommendedName>
</protein>
<dbReference type="InterPro" id="IPR006093">
    <property type="entry name" value="Oxy_OxRdtase_FAD_BS"/>
</dbReference>
<dbReference type="EC" id="1.5.99.12" evidence="3"/>
<keyword evidence="5" id="KW-0274">FAD</keyword>
<keyword evidence="6" id="KW-0560">Oxidoreductase</keyword>
<dbReference type="InterPro" id="IPR016164">
    <property type="entry name" value="FAD-linked_Oxase-like_C"/>
</dbReference>
<evidence type="ECO:0000256" key="3">
    <source>
        <dbReference type="ARBA" id="ARBA00011928"/>
    </source>
</evidence>
<comment type="similarity">
    <text evidence="2">Belongs to the oxygen-dependent FAD-linked oxidoreductase family.</text>
</comment>
<dbReference type="FunFam" id="3.40.462.10:FF:000001">
    <property type="entry name" value="Cytokinin dehydrogenase 2"/>
    <property type="match status" value="1"/>
</dbReference>
<accession>A0A9W7M6L2</accession>
<dbReference type="Proteomes" id="UP001165190">
    <property type="component" value="Unassembled WGS sequence"/>
</dbReference>
<dbReference type="AlphaFoldDB" id="A0A9W7M6L2"/>
<gene>
    <name evidence="9" type="ORF">HRI_002611400</name>
</gene>
<evidence type="ECO:0000313" key="10">
    <source>
        <dbReference type="Proteomes" id="UP001165190"/>
    </source>
</evidence>
<evidence type="ECO:0000256" key="2">
    <source>
        <dbReference type="ARBA" id="ARBA00005466"/>
    </source>
</evidence>
<dbReference type="Gene3D" id="3.30.465.10">
    <property type="match status" value="1"/>
</dbReference>
<dbReference type="PANTHER" id="PTHR13878:SF127">
    <property type="entry name" value="CYTOKININ DEHYDROGENASE 3"/>
    <property type="match status" value="1"/>
</dbReference>
<dbReference type="Gene3D" id="3.30.43.10">
    <property type="entry name" value="Uridine Diphospho-n-acetylenolpyruvylglucosamine Reductase, domain 2"/>
    <property type="match status" value="1"/>
</dbReference>
<keyword evidence="10" id="KW-1185">Reference proteome</keyword>
<dbReference type="InterPro" id="IPR050432">
    <property type="entry name" value="FAD-linked_Oxidoreductases_BP"/>
</dbReference>
<dbReference type="InterPro" id="IPR016170">
    <property type="entry name" value="Cytok_DH_C_sf"/>
</dbReference>
<organism evidence="9 10">
    <name type="scientific">Hibiscus trionum</name>
    <name type="common">Flower of an hour</name>
    <dbReference type="NCBI Taxonomy" id="183268"/>
    <lineage>
        <taxon>Eukaryota</taxon>
        <taxon>Viridiplantae</taxon>
        <taxon>Streptophyta</taxon>
        <taxon>Embryophyta</taxon>
        <taxon>Tracheophyta</taxon>
        <taxon>Spermatophyta</taxon>
        <taxon>Magnoliopsida</taxon>
        <taxon>eudicotyledons</taxon>
        <taxon>Gunneridae</taxon>
        <taxon>Pentapetalae</taxon>
        <taxon>rosids</taxon>
        <taxon>malvids</taxon>
        <taxon>Malvales</taxon>
        <taxon>Malvaceae</taxon>
        <taxon>Malvoideae</taxon>
        <taxon>Hibiscus</taxon>
    </lineage>
</organism>
<comment type="cofactor">
    <cofactor evidence="1">
        <name>FAD</name>
        <dbReference type="ChEBI" id="CHEBI:57692"/>
    </cofactor>
</comment>
<dbReference type="SUPFAM" id="SSF56176">
    <property type="entry name" value="FAD-binding/transporter-associated domain-like"/>
    <property type="match status" value="1"/>
</dbReference>
<evidence type="ECO:0000313" key="9">
    <source>
        <dbReference type="EMBL" id="GMI89421.1"/>
    </source>
</evidence>
<dbReference type="InterPro" id="IPR006094">
    <property type="entry name" value="Oxid_FAD_bind_N"/>
</dbReference>
<dbReference type="InterPro" id="IPR015345">
    <property type="entry name" value="Cytokinin_DH_FAD/cytokin-bd"/>
</dbReference>
<evidence type="ECO:0000256" key="7">
    <source>
        <dbReference type="ARBA" id="ARBA00048224"/>
    </source>
</evidence>
<evidence type="ECO:0000256" key="6">
    <source>
        <dbReference type="ARBA" id="ARBA00023002"/>
    </source>
</evidence>
<sequence length="527" mass="59160">MAVSFPVPSYFTAIFIISRLMSIVGISEHWNSMNISSKLPPLDVAIADKLSVDPSAVESASRDYGHIAKVVPKAVLHPSSVEDIAALVKFSYDNPVPFTVAAKGHGHSVRGQAMADNGVVIDMASMKKHRNGTGIRVSSDGHYADVGGEQLWFDVLNATLKRGVAPVSWTDYLYLTVGGTLSNAGISGQSFRFGPQISNVYEMDVITGNADIVTCSPKKNSELFYAVLGGLGQFGIITRARIPLEPAPKRVKWVRMLYNDFTAFTRDQELLISINGRRDKNALDYVEGSLLMDQGSPDNWRSSFFPPKDHKRITSLISNHGIIYCLEVVKHHDDQTEDIVDKELRQVLKGLSYMPGLMFEKHVLYAEFLNRVESGEAKLRSRGLWDVPHPWLNLFVPKSQIADFNEGVFKGIVLKRNITKGPVLVYPMNRQKWDDRMSAVIPDEEVFYAVGFLHSSGFDDREAFDDQNAEILQFCDEAGIRVKQYLPHFTSKDAWINHFGSKWETFQQKKHQFDPKMLLSPGQRIFN</sequence>
<dbReference type="Gene3D" id="3.40.462.10">
    <property type="entry name" value="FAD-linked oxidases, C-terminal domain"/>
    <property type="match status" value="1"/>
</dbReference>
<dbReference type="InterPro" id="IPR016167">
    <property type="entry name" value="FAD-bd_PCMH_sub1"/>
</dbReference>
<comment type="catalytic activity">
    <reaction evidence="7">
        <text>N(6)-dimethylallyladenine + A + H2O = 3-methyl-2-butenal + adenine + AH2</text>
        <dbReference type="Rhea" id="RHEA:13625"/>
        <dbReference type="ChEBI" id="CHEBI:13193"/>
        <dbReference type="ChEBI" id="CHEBI:15377"/>
        <dbReference type="ChEBI" id="CHEBI:15825"/>
        <dbReference type="ChEBI" id="CHEBI:16708"/>
        <dbReference type="ChEBI" id="CHEBI:17499"/>
        <dbReference type="ChEBI" id="CHEBI:17660"/>
        <dbReference type="EC" id="1.5.99.12"/>
    </reaction>
</comment>
<dbReference type="InterPro" id="IPR016166">
    <property type="entry name" value="FAD-bd_PCMH"/>
</dbReference>
<name>A0A9W7M6L2_HIBTR</name>
<dbReference type="InterPro" id="IPR016169">
    <property type="entry name" value="FAD-bd_PCMH_sub2"/>
</dbReference>
<evidence type="ECO:0000256" key="5">
    <source>
        <dbReference type="ARBA" id="ARBA00022827"/>
    </source>
</evidence>
<dbReference type="EMBL" id="BSYR01000022">
    <property type="protein sequence ID" value="GMI89421.1"/>
    <property type="molecule type" value="Genomic_DNA"/>
</dbReference>
<feature type="domain" description="FAD-binding PCMH-type" evidence="8">
    <location>
        <begin position="68"/>
        <end position="247"/>
    </location>
</feature>
<dbReference type="Pfam" id="PF09265">
    <property type="entry name" value="Cytokin-bind"/>
    <property type="match status" value="1"/>
</dbReference>
<dbReference type="InterPro" id="IPR036318">
    <property type="entry name" value="FAD-bd_PCMH-like_sf"/>
</dbReference>
<dbReference type="GO" id="GO:0009690">
    <property type="term" value="P:cytokinin metabolic process"/>
    <property type="evidence" value="ECO:0007669"/>
    <property type="project" value="InterPro"/>
</dbReference>
<comment type="caution">
    <text evidence="9">The sequence shown here is derived from an EMBL/GenBank/DDBJ whole genome shotgun (WGS) entry which is preliminary data.</text>
</comment>
<dbReference type="GO" id="GO:0019139">
    <property type="term" value="F:cytokinin dehydrogenase activity"/>
    <property type="evidence" value="ECO:0007669"/>
    <property type="project" value="UniProtKB-EC"/>
</dbReference>
<dbReference type="PROSITE" id="PS51387">
    <property type="entry name" value="FAD_PCMH"/>
    <property type="match status" value="1"/>
</dbReference>
<proteinExistence type="inferred from homology"/>
<evidence type="ECO:0000259" key="8">
    <source>
        <dbReference type="PROSITE" id="PS51387"/>
    </source>
</evidence>